<name>A0ABS3RGW6_9ACTN</name>
<dbReference type="EMBL" id="JAGEPF010000001">
    <property type="protein sequence ID" value="MBO2455969.1"/>
    <property type="molecule type" value="Genomic_DNA"/>
</dbReference>
<dbReference type="Proteomes" id="UP000680206">
    <property type="component" value="Unassembled WGS sequence"/>
</dbReference>
<sequence length="99" mass="11039">MREYLIQARTGDGWIAFHHDDLAQVLTPAGWECAPVDGWGDHRLRLGEVEIAFSGEPPGWQISFEGEFDSHIADAVIATVTHQLGEHSGREAAWFLINK</sequence>
<evidence type="ECO:0000313" key="2">
    <source>
        <dbReference type="Proteomes" id="UP000680206"/>
    </source>
</evidence>
<comment type="caution">
    <text evidence="1">The sequence shown here is derived from an EMBL/GenBank/DDBJ whole genome shotgun (WGS) entry which is preliminary data.</text>
</comment>
<keyword evidence="2" id="KW-1185">Reference proteome</keyword>
<organism evidence="1 2">
    <name type="scientific">Actinomadura violacea</name>
    <dbReference type="NCBI Taxonomy" id="2819934"/>
    <lineage>
        <taxon>Bacteria</taxon>
        <taxon>Bacillati</taxon>
        <taxon>Actinomycetota</taxon>
        <taxon>Actinomycetes</taxon>
        <taxon>Streptosporangiales</taxon>
        <taxon>Thermomonosporaceae</taxon>
        <taxon>Actinomadura</taxon>
    </lineage>
</organism>
<protein>
    <submittedName>
        <fullName evidence="1">Uncharacterized protein</fullName>
    </submittedName>
</protein>
<gene>
    <name evidence="1" type="ORF">J4709_00020</name>
</gene>
<evidence type="ECO:0000313" key="1">
    <source>
        <dbReference type="EMBL" id="MBO2455969.1"/>
    </source>
</evidence>
<accession>A0ABS3RGW6</accession>
<proteinExistence type="predicted"/>
<reference evidence="1 2" key="1">
    <citation type="submission" date="2021-03" db="EMBL/GenBank/DDBJ databases">
        <title>Actinomadura violae sp. nov., isolated from lichen in Thailand.</title>
        <authorList>
            <person name="Kanchanasin P."/>
            <person name="Saeng-In P."/>
            <person name="Phongsopitanun W."/>
            <person name="Yuki M."/>
            <person name="Kudo T."/>
            <person name="Ohkuma M."/>
            <person name="Tanasupawat S."/>
        </authorList>
    </citation>
    <scope>NUCLEOTIDE SEQUENCE [LARGE SCALE GENOMIC DNA]</scope>
    <source>
        <strain evidence="1 2">LCR2-06</strain>
    </source>
</reference>
<dbReference type="RefSeq" id="WP_208235577.1">
    <property type="nucleotide sequence ID" value="NZ_JAGEPF010000001.1"/>
</dbReference>